<dbReference type="InterPro" id="IPR000408">
    <property type="entry name" value="Reg_chr_condens"/>
</dbReference>
<evidence type="ECO:0000313" key="5">
    <source>
        <dbReference type="RefSeq" id="XP_017881611.1"/>
    </source>
</evidence>
<keyword evidence="1" id="KW-0677">Repeat</keyword>
<feature type="repeat" description="RCC1" evidence="2">
    <location>
        <begin position="197"/>
        <end position="242"/>
    </location>
</feature>
<proteinExistence type="predicted"/>
<dbReference type="KEGG" id="ccal:108625821"/>
<dbReference type="RefSeq" id="XP_017881611.1">
    <property type="nucleotide sequence ID" value="XM_018026122.2"/>
</dbReference>
<dbReference type="PRINTS" id="PR00633">
    <property type="entry name" value="RCCNDNSATION"/>
</dbReference>
<accession>A0AAJ7J168</accession>
<dbReference type="Pfam" id="PF00415">
    <property type="entry name" value="RCC1"/>
    <property type="match status" value="2"/>
</dbReference>
<evidence type="ECO:0000256" key="1">
    <source>
        <dbReference type="ARBA" id="ARBA00022737"/>
    </source>
</evidence>
<name>A0AAJ7J168_9HYME</name>
<dbReference type="Gene3D" id="2.130.10.30">
    <property type="entry name" value="Regulator of chromosome condensation 1/beta-lactamase-inhibitor protein II"/>
    <property type="match status" value="1"/>
</dbReference>
<dbReference type="InterPro" id="IPR009091">
    <property type="entry name" value="RCC1/BLIP-II"/>
</dbReference>
<feature type="domain" description="BTB" evidence="3">
    <location>
        <begin position="362"/>
        <end position="429"/>
    </location>
</feature>
<feature type="repeat" description="RCC1" evidence="2">
    <location>
        <begin position="145"/>
        <end position="196"/>
    </location>
</feature>
<dbReference type="InterPro" id="IPR011333">
    <property type="entry name" value="SKP1/BTB/POZ_sf"/>
</dbReference>
<evidence type="ECO:0000256" key="2">
    <source>
        <dbReference type="PROSITE-ProRule" id="PRU00235"/>
    </source>
</evidence>
<evidence type="ECO:0000259" key="3">
    <source>
        <dbReference type="PROSITE" id="PS50097"/>
    </source>
</evidence>
<dbReference type="Pfam" id="PF00651">
    <property type="entry name" value="BTB"/>
    <property type="match status" value="1"/>
</dbReference>
<sequence>MMHCDLKNWSIFDFLKSEFISKIHMTIVFDNSGTNALIVTKDGMVYGIGSNTDGCLGIGNTHSTLCPMIIDELCQKGIKTFACGKSFVLALTDKGEVYSWGKNGWRRPHDGTSSLIPTLVSTLSGTVVIDIACGSSHFLALTVDGDVYTWDKQSSQQYVYRDTYDIPYTLKKMDLYNRKIAHISCGNSFSAVVTDDGEVYRWNSNNENDTSQSTPSKFTFPSGILIVKVVCGFAHMLALSYNGNLYVWGQNNCRQLGITGHKNNGGLNKLKVQEMGRVLDIAASYHSNISVAMGKNNQIFVWGKCLAYCIKVPTLTRLKCLHDAFARYASPIAMHQPLILNYEEETSLIDSMKEAFDDAATSDLIIRVHGKPIHVHKAVLKIRCHYFRTMFQEHWTENSQSVIEHEEFSYDVYKSFLRYLYINKVELPPENALELLNLANAYSESQLKRCCIEMIKRGITVANVAFLYNVSLKYNSKELEDYCFKYALNHMTEMVQTANFSELEGSVIQTFIIKAAKAGAFRT</sequence>
<dbReference type="Pfam" id="PF13540">
    <property type="entry name" value="RCC1_2"/>
    <property type="match status" value="1"/>
</dbReference>
<dbReference type="GeneID" id="108625821"/>
<dbReference type="InterPro" id="IPR000210">
    <property type="entry name" value="BTB/POZ_dom"/>
</dbReference>
<dbReference type="PANTHER" id="PTHR22872:SF10">
    <property type="entry name" value="ULTRAVIOLET-B RECEPTOR UVR8"/>
    <property type="match status" value="1"/>
</dbReference>
<dbReference type="AlphaFoldDB" id="A0AAJ7J168"/>
<dbReference type="SUPFAM" id="SSF50985">
    <property type="entry name" value="RCC1/BLIP-II"/>
    <property type="match status" value="1"/>
</dbReference>
<dbReference type="SMART" id="SM00225">
    <property type="entry name" value="BTB"/>
    <property type="match status" value="1"/>
</dbReference>
<dbReference type="SUPFAM" id="SSF54695">
    <property type="entry name" value="POZ domain"/>
    <property type="match status" value="1"/>
</dbReference>
<reference evidence="5" key="1">
    <citation type="submission" date="2025-08" db="UniProtKB">
        <authorList>
            <consortium name="RefSeq"/>
        </authorList>
    </citation>
    <scope>IDENTIFICATION</scope>
    <source>
        <tissue evidence="5">Whole body</tissue>
    </source>
</reference>
<dbReference type="Proteomes" id="UP000694925">
    <property type="component" value="Unplaced"/>
</dbReference>
<organism evidence="4 5">
    <name type="scientific">Ceratina calcarata</name>
    <dbReference type="NCBI Taxonomy" id="156304"/>
    <lineage>
        <taxon>Eukaryota</taxon>
        <taxon>Metazoa</taxon>
        <taxon>Ecdysozoa</taxon>
        <taxon>Arthropoda</taxon>
        <taxon>Hexapoda</taxon>
        <taxon>Insecta</taxon>
        <taxon>Pterygota</taxon>
        <taxon>Neoptera</taxon>
        <taxon>Endopterygota</taxon>
        <taxon>Hymenoptera</taxon>
        <taxon>Apocrita</taxon>
        <taxon>Aculeata</taxon>
        <taxon>Apoidea</taxon>
        <taxon>Anthophila</taxon>
        <taxon>Apidae</taxon>
        <taxon>Ceratina</taxon>
        <taxon>Zadontomerus</taxon>
    </lineage>
</organism>
<dbReference type="Gene3D" id="3.30.710.10">
    <property type="entry name" value="Potassium Channel Kv1.1, Chain A"/>
    <property type="match status" value="1"/>
</dbReference>
<dbReference type="PROSITE" id="PS50097">
    <property type="entry name" value="BTB"/>
    <property type="match status" value="1"/>
</dbReference>
<keyword evidence="4" id="KW-1185">Reference proteome</keyword>
<dbReference type="CDD" id="cd18498">
    <property type="entry name" value="BACK_RCBTB1_2"/>
    <property type="match status" value="1"/>
</dbReference>
<evidence type="ECO:0000313" key="4">
    <source>
        <dbReference type="Proteomes" id="UP000694925"/>
    </source>
</evidence>
<protein>
    <submittedName>
        <fullName evidence="5">RCC1 and BTB domain-containing protein 1-like</fullName>
    </submittedName>
</protein>
<feature type="repeat" description="RCC1" evidence="2">
    <location>
        <begin position="43"/>
        <end position="94"/>
    </location>
</feature>
<dbReference type="InterPro" id="IPR051625">
    <property type="entry name" value="Signaling_Regulatory_Domain"/>
</dbReference>
<gene>
    <name evidence="5" type="primary">LOC108625821</name>
</gene>
<dbReference type="CDD" id="cd18298">
    <property type="entry name" value="BTB_POZ_RCBTB1_2"/>
    <property type="match status" value="1"/>
</dbReference>
<dbReference type="PANTHER" id="PTHR22872">
    <property type="entry name" value="BTK-BINDING PROTEIN-RELATED"/>
    <property type="match status" value="1"/>
</dbReference>
<dbReference type="PROSITE" id="PS50012">
    <property type="entry name" value="RCC1_3"/>
    <property type="match status" value="4"/>
</dbReference>
<feature type="repeat" description="RCC1" evidence="2">
    <location>
        <begin position="95"/>
        <end position="144"/>
    </location>
</feature>